<evidence type="ECO:0000259" key="12">
    <source>
        <dbReference type="SMART" id="SM00941"/>
    </source>
</evidence>
<comment type="subunit">
    <text evidence="5">Homodimer.</text>
</comment>
<evidence type="ECO:0000256" key="8">
    <source>
        <dbReference type="ARBA" id="ARBA00022676"/>
    </source>
</evidence>
<reference evidence="13" key="1">
    <citation type="submission" date="2022-04" db="EMBL/GenBank/DDBJ databases">
        <authorList>
            <person name="Criscuolo A."/>
        </authorList>
    </citation>
    <scope>NUCLEOTIDE SEQUENCE</scope>
    <source>
        <strain evidence="13">CIP111895</strain>
    </source>
</reference>
<dbReference type="NCBIfam" id="TIGR02644">
    <property type="entry name" value="Y_phosphoryl"/>
    <property type="match status" value="1"/>
</dbReference>
<dbReference type="NCBIfam" id="NF004490">
    <property type="entry name" value="PRK05820.1"/>
    <property type="match status" value="1"/>
</dbReference>
<evidence type="ECO:0000256" key="7">
    <source>
        <dbReference type="ARBA" id="ARBA00014680"/>
    </source>
</evidence>
<dbReference type="InterPro" id="IPR036566">
    <property type="entry name" value="PYNP-like_C_sf"/>
</dbReference>
<dbReference type="InterPro" id="IPR000053">
    <property type="entry name" value="Thymidine/pyrmidine_PPase"/>
</dbReference>
<dbReference type="InterPro" id="IPR036320">
    <property type="entry name" value="Glycosyl_Trfase_fam3_N_dom_sf"/>
</dbReference>
<dbReference type="InterPro" id="IPR000312">
    <property type="entry name" value="Glycosyl_Trfase_fam3"/>
</dbReference>
<evidence type="ECO:0000256" key="9">
    <source>
        <dbReference type="ARBA" id="ARBA00022679"/>
    </source>
</evidence>
<dbReference type="SUPFAM" id="SSF47648">
    <property type="entry name" value="Nucleoside phosphorylase/phosphoribosyltransferase N-terminal domain"/>
    <property type="match status" value="1"/>
</dbReference>
<comment type="catalytic activity">
    <reaction evidence="1">
        <text>2'-deoxyuridine + phosphate = 2-deoxy-alpha-D-ribose 1-phosphate + uracil</text>
        <dbReference type="Rhea" id="RHEA:22824"/>
        <dbReference type="ChEBI" id="CHEBI:16450"/>
        <dbReference type="ChEBI" id="CHEBI:17568"/>
        <dbReference type="ChEBI" id="CHEBI:43474"/>
        <dbReference type="ChEBI" id="CHEBI:57259"/>
        <dbReference type="EC" id="2.4.2.2"/>
    </reaction>
</comment>
<dbReference type="Pfam" id="PF07831">
    <property type="entry name" value="PYNP_C"/>
    <property type="match status" value="1"/>
</dbReference>
<dbReference type="InterPro" id="IPR017872">
    <property type="entry name" value="Pyrmidine_PPase_CS"/>
</dbReference>
<comment type="function">
    <text evidence="3">Catalyzes phosphorolysis of the pyrimidine nucleosides uridine, thymidine and 2'-deoxyuridine with the formation of the corresponding pyrimidine base and ribose-1-phosphate.</text>
</comment>
<comment type="caution">
    <text evidence="13">The sequence shown here is derived from an EMBL/GenBank/DDBJ whole genome shotgun (WGS) entry which is preliminary data.</text>
</comment>
<evidence type="ECO:0000256" key="4">
    <source>
        <dbReference type="ARBA" id="ARBA00006915"/>
    </source>
</evidence>
<evidence type="ECO:0000256" key="11">
    <source>
        <dbReference type="ARBA" id="ARBA00048525"/>
    </source>
</evidence>
<dbReference type="InterPro" id="IPR035902">
    <property type="entry name" value="Nuc_phospho_transferase"/>
</dbReference>
<dbReference type="PIRSF" id="PIRSF000478">
    <property type="entry name" value="TP_PyNP"/>
    <property type="match status" value="1"/>
</dbReference>
<dbReference type="Pfam" id="PF00591">
    <property type="entry name" value="Glycos_transf_3"/>
    <property type="match status" value="1"/>
</dbReference>
<evidence type="ECO:0000256" key="6">
    <source>
        <dbReference type="ARBA" id="ARBA00011889"/>
    </source>
</evidence>
<protein>
    <recommendedName>
        <fullName evidence="7">Pyrimidine-nucleoside phosphorylase</fullName>
        <ecNumber evidence="6">2.4.2.2</ecNumber>
    </recommendedName>
</protein>
<evidence type="ECO:0000256" key="5">
    <source>
        <dbReference type="ARBA" id="ARBA00011738"/>
    </source>
</evidence>
<feature type="domain" description="Pyrimidine nucleoside phosphorylase C-terminal" evidence="12">
    <location>
        <begin position="343"/>
        <end position="416"/>
    </location>
</feature>
<evidence type="ECO:0000313" key="14">
    <source>
        <dbReference type="Proteomes" id="UP000838308"/>
    </source>
</evidence>
<dbReference type="InterPro" id="IPR018090">
    <property type="entry name" value="Pyrmidine_PPas_bac/euk"/>
</dbReference>
<dbReference type="PROSITE" id="PS00647">
    <property type="entry name" value="THYMID_PHOSPHORYLASE"/>
    <property type="match status" value="1"/>
</dbReference>
<dbReference type="EMBL" id="CALBWS010000026">
    <property type="protein sequence ID" value="CAH2716385.1"/>
    <property type="molecule type" value="Genomic_DNA"/>
</dbReference>
<keyword evidence="9 13" id="KW-0808">Transferase</keyword>
<evidence type="ECO:0000256" key="10">
    <source>
        <dbReference type="ARBA" id="ARBA00048453"/>
    </source>
</evidence>
<dbReference type="EC" id="2.4.2.2" evidence="6"/>
<keyword evidence="14" id="KW-1185">Reference proteome</keyword>
<name>A0ABM9EUP6_9BACI</name>
<comment type="similarity">
    <text evidence="4">Belongs to the thymidine/pyrimidine-nucleoside phosphorylase family.</text>
</comment>
<dbReference type="InterPro" id="IPR013102">
    <property type="entry name" value="PYNP_C"/>
</dbReference>
<comment type="catalytic activity">
    <reaction evidence="10">
        <text>uridine + phosphate = alpha-D-ribose 1-phosphate + uracil</text>
        <dbReference type="Rhea" id="RHEA:24388"/>
        <dbReference type="ChEBI" id="CHEBI:16704"/>
        <dbReference type="ChEBI" id="CHEBI:17568"/>
        <dbReference type="ChEBI" id="CHEBI:43474"/>
        <dbReference type="ChEBI" id="CHEBI:57720"/>
        <dbReference type="EC" id="2.4.2.2"/>
    </reaction>
</comment>
<dbReference type="GO" id="GO:0016154">
    <property type="term" value="F:pyrimidine-nucleoside phosphorylase activity"/>
    <property type="evidence" value="ECO:0007669"/>
    <property type="project" value="UniProtKB-EC"/>
</dbReference>
<dbReference type="Gene3D" id="1.20.970.10">
    <property type="entry name" value="Transferase, Pyrimidine Nucleoside Phosphorylase, Chain C"/>
    <property type="match status" value="1"/>
</dbReference>
<dbReference type="Pfam" id="PF02885">
    <property type="entry name" value="Glycos_trans_3N"/>
    <property type="match status" value="1"/>
</dbReference>
<dbReference type="PANTHER" id="PTHR10515:SF0">
    <property type="entry name" value="THYMIDINE PHOSPHORYLASE"/>
    <property type="match status" value="1"/>
</dbReference>
<dbReference type="Gene3D" id="3.40.1030.10">
    <property type="entry name" value="Nucleoside phosphorylase/phosphoribosyltransferase catalytic domain"/>
    <property type="match status" value="1"/>
</dbReference>
<dbReference type="PANTHER" id="PTHR10515">
    <property type="entry name" value="THYMIDINE PHOSPHORYLASE"/>
    <property type="match status" value="1"/>
</dbReference>
<comment type="catalytic activity">
    <reaction evidence="11">
        <text>thymidine + phosphate = 2-deoxy-alpha-D-ribose 1-phosphate + thymine</text>
        <dbReference type="Rhea" id="RHEA:16037"/>
        <dbReference type="ChEBI" id="CHEBI:17748"/>
        <dbReference type="ChEBI" id="CHEBI:17821"/>
        <dbReference type="ChEBI" id="CHEBI:43474"/>
        <dbReference type="ChEBI" id="CHEBI:57259"/>
        <dbReference type="EC" id="2.4.2.2"/>
    </reaction>
</comment>
<keyword evidence="8 13" id="KW-0328">Glycosyltransferase</keyword>
<dbReference type="SMART" id="SM00941">
    <property type="entry name" value="PYNP_C"/>
    <property type="match status" value="1"/>
</dbReference>
<evidence type="ECO:0000256" key="1">
    <source>
        <dbReference type="ARBA" id="ARBA00001066"/>
    </source>
</evidence>
<proteinExistence type="inferred from homology"/>
<gene>
    <name evidence="13" type="primary">pdp</name>
    <name evidence="13" type="ORF">BACCIP111895_03570</name>
</gene>
<sequence length="432" mass="46241">MVDLIEKKRDGQELSTEEINFIITGYTDGSIPDYQVSALTMAIFFKGMTEKERADLTMAMVESGDQIDLSQIEGIKVDKHSTGGVGDTTTLVLGPLVAALDVPVAKMSGRGLGHTGGTIDKLEAVKGFHVEIENDEFIDLVNKNKIAVIGQSGNLTPADKKLYSLRDVTATVNSIPLIASSIMSKKIAAGADAIVLDVKTGAGAFMKTLDDSRELAKAMVRIGNNVGRRTMAVISDMSQPLGYAIGNALEVKEAIDTLKGEGPEDLTELCLTLGSHMVYLAEKADSLAEARTLLENVIKDGSALDKLKVFLSSQGGDASIVDDPSKMPQAKYIFELEAKEDGYVSEIVADEVGTAAMILGAGRATKESVIDLAVGLVLRKKIGDQAKKGESLVTIYSNFENVDEVKQKLYDNIKISTAKIEAPILVHEEITE</sequence>
<dbReference type="Gene3D" id="3.90.1170.30">
    <property type="entry name" value="Pyrimidine nucleoside phosphorylase-like, C-terminal domain"/>
    <property type="match status" value="1"/>
</dbReference>
<dbReference type="SUPFAM" id="SSF52418">
    <property type="entry name" value="Nucleoside phosphorylase/phosphoribosyltransferase catalytic domain"/>
    <property type="match status" value="1"/>
</dbReference>
<dbReference type="InterPro" id="IPR017459">
    <property type="entry name" value="Glycosyl_Trfase_fam3_N_dom"/>
</dbReference>
<dbReference type="NCBIfam" id="NF004747">
    <property type="entry name" value="PRK06078.1"/>
    <property type="match status" value="1"/>
</dbReference>
<comment type="cofactor">
    <cofactor evidence="2">
        <name>K(+)</name>
        <dbReference type="ChEBI" id="CHEBI:29103"/>
    </cofactor>
</comment>
<dbReference type="Proteomes" id="UP000838308">
    <property type="component" value="Unassembled WGS sequence"/>
</dbReference>
<evidence type="ECO:0000313" key="13">
    <source>
        <dbReference type="EMBL" id="CAH2716385.1"/>
    </source>
</evidence>
<dbReference type="SUPFAM" id="SSF54680">
    <property type="entry name" value="Pyrimidine nucleoside phosphorylase C-terminal domain"/>
    <property type="match status" value="1"/>
</dbReference>
<evidence type="ECO:0000256" key="3">
    <source>
        <dbReference type="ARBA" id="ARBA00003877"/>
    </source>
</evidence>
<organism evidence="13 14">
    <name type="scientific">Neobacillus rhizosphaerae</name>
    <dbReference type="NCBI Taxonomy" id="2880965"/>
    <lineage>
        <taxon>Bacteria</taxon>
        <taxon>Bacillati</taxon>
        <taxon>Bacillota</taxon>
        <taxon>Bacilli</taxon>
        <taxon>Bacillales</taxon>
        <taxon>Bacillaceae</taxon>
        <taxon>Neobacillus</taxon>
    </lineage>
</organism>
<evidence type="ECO:0000256" key="2">
    <source>
        <dbReference type="ARBA" id="ARBA00001958"/>
    </source>
</evidence>
<accession>A0ABM9EUP6</accession>